<protein>
    <submittedName>
        <fullName evidence="2">Uncharacterized protein</fullName>
    </submittedName>
</protein>
<feature type="region of interest" description="Disordered" evidence="1">
    <location>
        <begin position="1"/>
        <end position="37"/>
    </location>
</feature>
<accession>A0A225C976</accession>
<dbReference type="AlphaFoldDB" id="A0A225C976"/>
<sequence length="327" mass="33066">MVPDPRRHGRRAVVPLPGAAAGVGMSADPAPDGALRRRLRDDPDAAAHLAELRRAVYGRDGSDDATRDALLDAERRLTTEGRRMLKRDAAADAVTRGPAPGSGTADTAGPADTASGASARPHGSAAASATPPADAAPDGADAVDAADAADAAPARRRLLRPGPLTAAIAAVCLVAGLASASAAGLLPDGDGDGDGARDRAPTSTPGPPSAPGPRLGVPAPDFTPQPPTETRGELSDAETAVALRDAADAAWEQVVRERPDAVRPDVPVERVLAGEAWVRQQASCLGESGVRVQVIGTGDDARLGTDSADPIVRYVCRVRFPVAPGGP</sequence>
<reference evidence="2" key="1">
    <citation type="submission" date="2017-08" db="EMBL/GenBank/DDBJ databases">
        <title>Genomes of multiple Clavibacter strains from different subspecies.</title>
        <authorList>
            <person name="Yuan X.-K."/>
            <person name="Li X.-S."/>
            <person name="Nie J."/>
            <person name="De Boer S.H."/>
        </authorList>
    </citation>
    <scope>NUCLEOTIDE SEQUENCE [LARGE SCALE GENOMIC DNA]</scope>
    <source>
        <strain evidence="2">ATCC 33566</strain>
    </source>
</reference>
<feature type="compositionally biased region" description="Low complexity" evidence="1">
    <location>
        <begin position="97"/>
        <end position="148"/>
    </location>
</feature>
<evidence type="ECO:0000313" key="3">
    <source>
        <dbReference type="Proteomes" id="UP000215316"/>
    </source>
</evidence>
<feature type="region of interest" description="Disordered" evidence="1">
    <location>
        <begin position="82"/>
        <end position="148"/>
    </location>
</feature>
<proteinExistence type="predicted"/>
<dbReference type="EMBL" id="MZMQ01000001">
    <property type="protein sequence ID" value="OQJ63099.1"/>
    <property type="molecule type" value="Genomic_DNA"/>
</dbReference>
<feature type="compositionally biased region" description="Low complexity" evidence="1">
    <location>
        <begin position="12"/>
        <end position="33"/>
    </location>
</feature>
<gene>
    <name evidence="2" type="ORF">B5P24_08905</name>
</gene>
<feature type="region of interest" description="Disordered" evidence="1">
    <location>
        <begin position="188"/>
        <end position="235"/>
    </location>
</feature>
<comment type="caution">
    <text evidence="2">The sequence shown here is derived from an EMBL/GenBank/DDBJ whole genome shotgun (WGS) entry which is preliminary data.</text>
</comment>
<evidence type="ECO:0000313" key="2">
    <source>
        <dbReference type="EMBL" id="OQJ63099.1"/>
    </source>
</evidence>
<name>A0A225C976_9MICO</name>
<keyword evidence="3" id="KW-1185">Reference proteome</keyword>
<organism evidence="2 3">
    <name type="scientific">Clavibacter tessellarius</name>
    <dbReference type="NCBI Taxonomy" id="31965"/>
    <lineage>
        <taxon>Bacteria</taxon>
        <taxon>Bacillati</taxon>
        <taxon>Actinomycetota</taxon>
        <taxon>Actinomycetes</taxon>
        <taxon>Micrococcales</taxon>
        <taxon>Microbacteriaceae</taxon>
        <taxon>Clavibacter</taxon>
    </lineage>
</organism>
<evidence type="ECO:0000256" key="1">
    <source>
        <dbReference type="SAM" id="MobiDB-lite"/>
    </source>
</evidence>
<dbReference type="Proteomes" id="UP000215316">
    <property type="component" value="Unassembled WGS sequence"/>
</dbReference>